<evidence type="ECO:0000256" key="6">
    <source>
        <dbReference type="ARBA" id="ARBA00022833"/>
    </source>
</evidence>
<dbReference type="CDD" id="cd00672">
    <property type="entry name" value="CysRS_core"/>
    <property type="match status" value="1"/>
</dbReference>
<dbReference type="SUPFAM" id="SSF52374">
    <property type="entry name" value="Nucleotidylyl transferase"/>
    <property type="match status" value="1"/>
</dbReference>
<dbReference type="Gene3D" id="1.20.120.1910">
    <property type="entry name" value="Cysteine-tRNA ligase, C-terminal anti-codon recognition domain"/>
    <property type="match status" value="1"/>
</dbReference>
<dbReference type="NCBIfam" id="TIGR00435">
    <property type="entry name" value="cysS"/>
    <property type="match status" value="1"/>
</dbReference>
<evidence type="ECO:0000256" key="2">
    <source>
        <dbReference type="ARBA" id="ARBA00012832"/>
    </source>
</evidence>
<dbReference type="InterPro" id="IPR009080">
    <property type="entry name" value="tRNAsynth_Ia_anticodon-bd"/>
</dbReference>
<feature type="domain" description="tRNA synthetases class I catalytic" evidence="12">
    <location>
        <begin position="42"/>
        <end position="338"/>
    </location>
</feature>
<evidence type="ECO:0000256" key="10">
    <source>
        <dbReference type="ARBA" id="ARBA00031499"/>
    </source>
</evidence>
<dbReference type="HAMAP" id="MF_00041">
    <property type="entry name" value="Cys_tRNA_synth"/>
    <property type="match status" value="1"/>
</dbReference>
<dbReference type="InterPro" id="IPR032678">
    <property type="entry name" value="tRNA-synt_1_cat_dom"/>
</dbReference>
<keyword evidence="7" id="KW-0067">ATP-binding</keyword>
<dbReference type="SUPFAM" id="SSF47323">
    <property type="entry name" value="Anticodon-binding domain of a subclass of class I aminoacyl-tRNA synthetases"/>
    <property type="match status" value="1"/>
</dbReference>
<evidence type="ECO:0000256" key="1">
    <source>
        <dbReference type="ARBA" id="ARBA00001947"/>
    </source>
</evidence>
<dbReference type="PANTHER" id="PTHR10890:SF26">
    <property type="entry name" value="CYSTEINE--TRNA LIGASE 1, CYTOPLASMIC-RELATED"/>
    <property type="match status" value="1"/>
</dbReference>
<name>A0ABS8TGB4_DATST</name>
<dbReference type="InterPro" id="IPR024909">
    <property type="entry name" value="Cys-tRNA/MSH_ligase"/>
</dbReference>
<reference evidence="13 14" key="1">
    <citation type="journal article" date="2021" name="BMC Genomics">
        <title>Datura genome reveals duplications of psychoactive alkaloid biosynthetic genes and high mutation rate following tissue culture.</title>
        <authorList>
            <person name="Rajewski A."/>
            <person name="Carter-House D."/>
            <person name="Stajich J."/>
            <person name="Litt A."/>
        </authorList>
    </citation>
    <scope>NUCLEOTIDE SEQUENCE [LARGE SCALE GENOMIC DNA]</scope>
    <source>
        <strain evidence="13">AR-01</strain>
    </source>
</reference>
<keyword evidence="3" id="KW-0436">Ligase</keyword>
<proteinExistence type="inferred from homology"/>
<evidence type="ECO:0000259" key="12">
    <source>
        <dbReference type="Pfam" id="PF01406"/>
    </source>
</evidence>
<comment type="cofactor">
    <cofactor evidence="1">
        <name>Zn(2+)</name>
        <dbReference type="ChEBI" id="CHEBI:29105"/>
    </cofactor>
</comment>
<dbReference type="Pfam" id="PF01406">
    <property type="entry name" value="tRNA-synt_1e"/>
    <property type="match status" value="1"/>
</dbReference>
<evidence type="ECO:0000256" key="8">
    <source>
        <dbReference type="ARBA" id="ARBA00022917"/>
    </source>
</evidence>
<evidence type="ECO:0000313" key="14">
    <source>
        <dbReference type="Proteomes" id="UP000823775"/>
    </source>
</evidence>
<sequence>MASKEKASKEKASKEKASKEKASKEKVEFQVYNTMTRQKEVFKSKEPGKVKMYVCGVTSYDLSHIGHARAYVAFDVLYRYLKYLGYDVMYVRNFTDVDDKIIRRANELGEDPTALSGRYCQEFLKDMDDLQCLLPTHQPRVTEHMEQIKEMIAKIMTNGCAYTIDGDVYFSVDSFPEYGRLSGRKLEDNRAGERVEVDSRKRNPADFALWKAAKPGEPSWESPWGPGRPGWHIECSAMSAYYLTHSFDIHGGGMDLTFPHHENEIAQSCAACQESKISYWMHNGFVNIDDEKMSKSLGNFFTIREVTRLYHPLALRYFLLGMHYRSPVNYSISQIEIASESVFYIYQTLHDCEQALLVFQQGTETATNVRGRVIPQAQECIKKLRIELETKLSDDLHTPTILNAALQEALKLMNSYLNLLKRKQSQQQLSAVLSLTELLKEVKAVLDVLGLLASSTCAEVLQQFKERALKRAELTEEDVLRAIEERKLARKNKDFARSDQIRTDLAAKGISLMDNIGTTETDWRPCVRSEQEQPAAPAKPSQSAAAVQQKPVAPSQQMQSTAATQTEQPAAAPLQQEHAAVPPQ</sequence>
<evidence type="ECO:0000313" key="13">
    <source>
        <dbReference type="EMBL" id="MCD7470010.1"/>
    </source>
</evidence>
<evidence type="ECO:0000256" key="4">
    <source>
        <dbReference type="ARBA" id="ARBA00022723"/>
    </source>
</evidence>
<gene>
    <name evidence="13" type="ORF">HAX54_009568</name>
</gene>
<organism evidence="13 14">
    <name type="scientific">Datura stramonium</name>
    <name type="common">Jimsonweed</name>
    <name type="synonym">Common thornapple</name>
    <dbReference type="NCBI Taxonomy" id="4076"/>
    <lineage>
        <taxon>Eukaryota</taxon>
        <taxon>Viridiplantae</taxon>
        <taxon>Streptophyta</taxon>
        <taxon>Embryophyta</taxon>
        <taxon>Tracheophyta</taxon>
        <taxon>Spermatophyta</taxon>
        <taxon>Magnoliopsida</taxon>
        <taxon>eudicotyledons</taxon>
        <taxon>Gunneridae</taxon>
        <taxon>Pentapetalae</taxon>
        <taxon>asterids</taxon>
        <taxon>lamiids</taxon>
        <taxon>Solanales</taxon>
        <taxon>Solanaceae</taxon>
        <taxon>Solanoideae</taxon>
        <taxon>Datureae</taxon>
        <taxon>Datura</taxon>
    </lineage>
</organism>
<keyword evidence="4" id="KW-0479">Metal-binding</keyword>
<feature type="region of interest" description="Disordered" evidence="11">
    <location>
        <begin position="526"/>
        <end position="584"/>
    </location>
</feature>
<protein>
    <recommendedName>
        <fullName evidence="2">cysteine--tRNA ligase</fullName>
        <ecNumber evidence="2">6.1.1.16</ecNumber>
    </recommendedName>
    <alternativeName>
        <fullName evidence="10">Cysteinyl-tRNA synthetase</fullName>
    </alternativeName>
</protein>
<dbReference type="PANTHER" id="PTHR10890">
    <property type="entry name" value="CYSTEINYL-TRNA SYNTHETASE"/>
    <property type="match status" value="1"/>
</dbReference>
<keyword evidence="6" id="KW-0862">Zinc</keyword>
<dbReference type="PRINTS" id="PR00983">
    <property type="entry name" value="TRNASYNTHCYS"/>
</dbReference>
<evidence type="ECO:0000256" key="5">
    <source>
        <dbReference type="ARBA" id="ARBA00022741"/>
    </source>
</evidence>
<dbReference type="InterPro" id="IPR015803">
    <property type="entry name" value="Cys-tRNA-ligase"/>
</dbReference>
<dbReference type="EC" id="6.1.1.16" evidence="2"/>
<dbReference type="Gene3D" id="3.40.50.620">
    <property type="entry name" value="HUPs"/>
    <property type="match status" value="1"/>
</dbReference>
<dbReference type="EMBL" id="JACEIK010001520">
    <property type="protein sequence ID" value="MCD7470010.1"/>
    <property type="molecule type" value="Genomic_DNA"/>
</dbReference>
<keyword evidence="14" id="KW-1185">Reference proteome</keyword>
<feature type="compositionally biased region" description="Low complexity" evidence="11">
    <location>
        <begin position="532"/>
        <end position="584"/>
    </location>
</feature>
<keyword evidence="5" id="KW-0547">Nucleotide-binding</keyword>
<keyword evidence="9" id="KW-0030">Aminoacyl-tRNA synthetase</keyword>
<feature type="region of interest" description="Disordered" evidence="11">
    <location>
        <begin position="1"/>
        <end position="25"/>
    </location>
</feature>
<accession>A0ABS8TGB4</accession>
<comment type="caution">
    <text evidence="13">The sequence shown here is derived from an EMBL/GenBank/DDBJ whole genome shotgun (WGS) entry which is preliminary data.</text>
</comment>
<evidence type="ECO:0000256" key="3">
    <source>
        <dbReference type="ARBA" id="ARBA00022598"/>
    </source>
</evidence>
<keyword evidence="8" id="KW-0648">Protein biosynthesis</keyword>
<evidence type="ECO:0000256" key="7">
    <source>
        <dbReference type="ARBA" id="ARBA00022840"/>
    </source>
</evidence>
<evidence type="ECO:0000256" key="11">
    <source>
        <dbReference type="SAM" id="MobiDB-lite"/>
    </source>
</evidence>
<evidence type="ECO:0000256" key="9">
    <source>
        <dbReference type="ARBA" id="ARBA00023146"/>
    </source>
</evidence>
<dbReference type="InterPro" id="IPR014729">
    <property type="entry name" value="Rossmann-like_a/b/a_fold"/>
</dbReference>
<dbReference type="Proteomes" id="UP000823775">
    <property type="component" value="Unassembled WGS sequence"/>
</dbReference>